<proteinExistence type="inferred from homology"/>
<comment type="similarity">
    <text evidence="1">Belongs to the UDP-glycosyltransferase family.</text>
</comment>
<dbReference type="PANTHER" id="PTHR48043">
    <property type="entry name" value="EG:EG0003.4 PROTEIN-RELATED"/>
    <property type="match status" value="1"/>
</dbReference>
<comment type="caution">
    <text evidence="5">The sequence shown here is derived from an EMBL/GenBank/DDBJ whole genome shotgun (WGS) entry which is preliminary data.</text>
</comment>
<feature type="non-terminal residue" evidence="5">
    <location>
        <position position="943"/>
    </location>
</feature>
<dbReference type="PANTHER" id="PTHR48043:SF159">
    <property type="entry name" value="EG:EG0003.4 PROTEIN-RELATED"/>
    <property type="match status" value="1"/>
</dbReference>
<keyword evidence="3" id="KW-0808">Transferase</keyword>
<evidence type="ECO:0000313" key="6">
    <source>
        <dbReference type="Proteomes" id="UP001151699"/>
    </source>
</evidence>
<dbReference type="CDD" id="cd03784">
    <property type="entry name" value="GT1_Gtf-like"/>
    <property type="match status" value="2"/>
</dbReference>
<accession>A0A9Q0S5D4</accession>
<keyword evidence="4" id="KW-1133">Transmembrane helix</keyword>
<dbReference type="AlphaFoldDB" id="A0A9Q0S5D4"/>
<dbReference type="SUPFAM" id="SSF53756">
    <property type="entry name" value="UDP-Glycosyltransferase/glycogen phosphorylase"/>
    <property type="match status" value="2"/>
</dbReference>
<evidence type="ECO:0000256" key="2">
    <source>
        <dbReference type="ARBA" id="ARBA00022676"/>
    </source>
</evidence>
<keyword evidence="4" id="KW-0812">Transmembrane</keyword>
<dbReference type="PROSITE" id="PS00375">
    <property type="entry name" value="UDPGT"/>
    <property type="match status" value="2"/>
</dbReference>
<name>A0A9Q0S5D4_9DIPT</name>
<dbReference type="Gene3D" id="3.40.50.2000">
    <property type="entry name" value="Glycogen Phosphorylase B"/>
    <property type="match status" value="2"/>
</dbReference>
<dbReference type="InterPro" id="IPR002213">
    <property type="entry name" value="UDP_glucos_trans"/>
</dbReference>
<dbReference type="EMBL" id="WJQU01000002">
    <property type="protein sequence ID" value="KAJ6644050.1"/>
    <property type="molecule type" value="Genomic_DNA"/>
</dbReference>
<feature type="transmembrane region" description="Helical" evidence="4">
    <location>
        <begin position="896"/>
        <end position="918"/>
    </location>
</feature>
<evidence type="ECO:0000256" key="3">
    <source>
        <dbReference type="ARBA" id="ARBA00022679"/>
    </source>
</evidence>
<dbReference type="FunFam" id="3.40.50.2000:FF:000050">
    <property type="entry name" value="UDP-glucuronosyltransferase"/>
    <property type="match status" value="2"/>
</dbReference>
<protein>
    <submittedName>
        <fullName evidence="5">UDP-glucosyltransferase 2</fullName>
    </submittedName>
</protein>
<dbReference type="GO" id="GO:0008194">
    <property type="term" value="F:UDP-glycosyltransferase activity"/>
    <property type="evidence" value="ECO:0007669"/>
    <property type="project" value="InterPro"/>
</dbReference>
<dbReference type="OrthoDB" id="5835829at2759"/>
<dbReference type="InterPro" id="IPR035595">
    <property type="entry name" value="UDP_glycos_trans_CS"/>
</dbReference>
<sequence>SHYIAGGALMKGLAAKGHDVTVISPFPQDKPMKNYRDVTILGVDKLIGETFPHLIHMDGMNFVDKLNLIFNIGVAMTNYTLTHDVMRTFLHTNVKFDVIVMEIFMNEAFLGLSHHFQAPVVGFATFGASKWTNDMVGNPNPMSHVPHFQAKFSERMTFFQRVINVVMFLSESVYMKWFYMGRQEKLYNEIFPDPKPTLDVLHKNVSLILLNNHFSLHYPRPYVTNMIEVGGLQINRTPRKLPSDLQEILDKAKHGAIYFSLGTNVRSQNIPVEKQREILNVFRKLNQTVLWKWDDQLPEKLDNVFVNHWYPQDDILAHPNVKLFITHGGLLSITETIYHAVPVIGIPLFGDQFLNMAKAQRSGYALTVLLNELNESTLSAAIREILTNDKYSKQVKLLSDRYRDQPLTPLETAIYWTEYVAQIMDVWKMFSVLFYLLFLAGSADSYKILGIFHTFSKSHYIAGGALMKGLAAKGHNVTVISPFPQDKPMKNFRDVTILGVDELIEEMFPNLTKMGDMSFLVKLNQLLDIGVALTNYTLTHDVMQEFLRINTTFDVIIIEIFMSEAFLGLGHHFQAPVVGFSSFGTNKWTNDMVGNPNPISYIPHFQGRFSNGMTFFERVGNLLMHLGESALISWFYMGRQEKLYNDIFPDPKPTLDVLHKNVSLILVNNHFTLNYPRPYVPNMIEVGGLHINRTPRKLPLDLQEILDKAEHGAIYFSLGSNVKSQNIPVEKQREILNVFRKLNQTVLWKWDDELPEKLDNVFVNHWYPQDDILAHPNVKLFITHGGFLSITETIYHAVPIIGIPLFADQFMNIAKAQSCGYALKVLLKELNEATLSTAIREILTNDTYSKQVKLMSDRYRDQPLTPLETAIYWTEYVARHKGAPHMRSAGLDLSFFAYYSIDVCAFLFTLIYLAWRFVKLAFDALFMRNYRQNTRKARNAKED</sequence>
<reference evidence="5" key="1">
    <citation type="submission" date="2022-07" db="EMBL/GenBank/DDBJ databases">
        <authorList>
            <person name="Trinca V."/>
            <person name="Uliana J.V.C."/>
            <person name="Torres T.T."/>
            <person name="Ward R.J."/>
            <person name="Monesi N."/>
        </authorList>
    </citation>
    <scope>NUCLEOTIDE SEQUENCE</scope>
    <source>
        <strain evidence="5">HSMRA1968</strain>
        <tissue evidence="5">Whole embryos</tissue>
    </source>
</reference>
<dbReference type="Pfam" id="PF00201">
    <property type="entry name" value="UDPGT"/>
    <property type="match status" value="2"/>
</dbReference>
<evidence type="ECO:0000256" key="1">
    <source>
        <dbReference type="ARBA" id="ARBA00009995"/>
    </source>
</evidence>
<dbReference type="InterPro" id="IPR050271">
    <property type="entry name" value="UDP-glycosyltransferase"/>
</dbReference>
<gene>
    <name evidence="5" type="primary">UTG2_13</name>
    <name evidence="5" type="ORF">Bhyg_09016</name>
</gene>
<keyword evidence="2" id="KW-0328">Glycosyltransferase</keyword>
<dbReference type="Proteomes" id="UP001151699">
    <property type="component" value="Chromosome B"/>
</dbReference>
<evidence type="ECO:0000313" key="5">
    <source>
        <dbReference type="EMBL" id="KAJ6644050.1"/>
    </source>
</evidence>
<dbReference type="FunFam" id="3.40.50.2000:FF:000144">
    <property type="entry name" value="UDP-glucuronosyltransferase"/>
    <property type="match status" value="2"/>
</dbReference>
<keyword evidence="6" id="KW-1185">Reference proteome</keyword>
<organism evidence="5 6">
    <name type="scientific">Pseudolycoriella hygida</name>
    <dbReference type="NCBI Taxonomy" id="35572"/>
    <lineage>
        <taxon>Eukaryota</taxon>
        <taxon>Metazoa</taxon>
        <taxon>Ecdysozoa</taxon>
        <taxon>Arthropoda</taxon>
        <taxon>Hexapoda</taxon>
        <taxon>Insecta</taxon>
        <taxon>Pterygota</taxon>
        <taxon>Neoptera</taxon>
        <taxon>Endopterygota</taxon>
        <taxon>Diptera</taxon>
        <taxon>Nematocera</taxon>
        <taxon>Sciaroidea</taxon>
        <taxon>Sciaridae</taxon>
        <taxon>Pseudolycoriella</taxon>
    </lineage>
</organism>
<evidence type="ECO:0000256" key="4">
    <source>
        <dbReference type="SAM" id="Phobius"/>
    </source>
</evidence>
<keyword evidence="4" id="KW-0472">Membrane</keyword>